<evidence type="ECO:0000256" key="1">
    <source>
        <dbReference type="SAM" id="Coils"/>
    </source>
</evidence>
<feature type="region of interest" description="Disordered" evidence="2">
    <location>
        <begin position="423"/>
        <end position="445"/>
    </location>
</feature>
<organism evidence="3 4">
    <name type="scientific">Paxillus involutus ATCC 200175</name>
    <dbReference type="NCBI Taxonomy" id="664439"/>
    <lineage>
        <taxon>Eukaryota</taxon>
        <taxon>Fungi</taxon>
        <taxon>Dikarya</taxon>
        <taxon>Basidiomycota</taxon>
        <taxon>Agaricomycotina</taxon>
        <taxon>Agaricomycetes</taxon>
        <taxon>Agaricomycetidae</taxon>
        <taxon>Boletales</taxon>
        <taxon>Paxilineae</taxon>
        <taxon>Paxillaceae</taxon>
        <taxon>Paxillus</taxon>
    </lineage>
</organism>
<evidence type="ECO:0000256" key="2">
    <source>
        <dbReference type="SAM" id="MobiDB-lite"/>
    </source>
</evidence>
<proteinExistence type="predicted"/>
<keyword evidence="1" id="KW-0175">Coiled coil</keyword>
<gene>
    <name evidence="3" type="ORF">PAXINDRAFT_15677</name>
</gene>
<feature type="compositionally biased region" description="Basic and acidic residues" evidence="2">
    <location>
        <begin position="425"/>
        <end position="436"/>
    </location>
</feature>
<sequence length="686" mass="74989">MSMTPLTSSSTACSMSNLYHNPHAELHLSTQGSYTSLSDYQRKVGLGEFTALARAPKHSDHFGSHAYMDATHNDEFFKCSLSGSVSGSEHDGYPSLLENMSISRRSTSESSSLASYAPSRHNLINMPLIQDSSGNLGLELAISKQEAARLKETVHFLEKKVALLEGKLETYEKMYSTLLERVSTLVTTTNHTGDAFLELIKQAREEDAKLPGSKSDNYCGTFYWTREEWMNEYQSGRGVLSVNKGNSPGSALYIVGVDGLVASEQLQARMRSFLQTVWQTLLKFGHAPRSWQKASTLACEYVYLRMRLEFVEFRLCNNNWKTDVFATRHYPQWRDRPGGRKTSGDSSRIKEEDVVQSDTLVIPGPTRPSQPPSALKLATVPPTVQSSNTFRLPAFSPPPTGSKRVHSVTVSPGFIPSPSARVTKKMKEDVPDHSNIEDSEINTMDMGDTPLLPPISFPPSFVKEPEVVAALNVEHNAMPSAHSAGPPKLKIKLSNPLSSLWKGKDASPGRLLTSRIGGNSTSTSAASSTTDLANHMANASVQDANDIIIPPTVGGRVAFLQNLTKSLHAGATNAVAQATAEKNAKANTPAHQAASRTTAKNLCRTEWTAANSTSSSRQFDNYWKKLPAEQKEKYNQRLKLIKMAKNTSYGKTVLASSSTCPSQAAAEEPVRVDDAHNEDHPMLAGI</sequence>
<reference evidence="3 4" key="1">
    <citation type="submission" date="2014-06" db="EMBL/GenBank/DDBJ databases">
        <authorList>
            <consortium name="DOE Joint Genome Institute"/>
            <person name="Kuo A."/>
            <person name="Kohler A."/>
            <person name="Nagy L.G."/>
            <person name="Floudas D."/>
            <person name="Copeland A."/>
            <person name="Barry K.W."/>
            <person name="Cichocki N."/>
            <person name="Veneault-Fourrey C."/>
            <person name="LaButti K."/>
            <person name="Lindquist E.A."/>
            <person name="Lipzen A."/>
            <person name="Lundell T."/>
            <person name="Morin E."/>
            <person name="Murat C."/>
            <person name="Sun H."/>
            <person name="Tunlid A."/>
            <person name="Henrissat B."/>
            <person name="Grigoriev I.V."/>
            <person name="Hibbett D.S."/>
            <person name="Martin F."/>
            <person name="Nordberg H.P."/>
            <person name="Cantor M.N."/>
            <person name="Hua S.X."/>
        </authorList>
    </citation>
    <scope>NUCLEOTIDE SEQUENCE [LARGE SCALE GENOMIC DNA]</scope>
    <source>
        <strain evidence="3 4">ATCC 200175</strain>
    </source>
</reference>
<evidence type="ECO:0000313" key="4">
    <source>
        <dbReference type="Proteomes" id="UP000053647"/>
    </source>
</evidence>
<protein>
    <submittedName>
        <fullName evidence="3">Uncharacterized protein</fullName>
    </submittedName>
</protein>
<dbReference type="EMBL" id="KN819379">
    <property type="protein sequence ID" value="KIJ11465.1"/>
    <property type="molecule type" value="Genomic_DNA"/>
</dbReference>
<dbReference type="AlphaFoldDB" id="A0A0C9T6Y6"/>
<accession>A0A0C9T6Y6</accession>
<reference evidence="4" key="2">
    <citation type="submission" date="2015-01" db="EMBL/GenBank/DDBJ databases">
        <title>Evolutionary Origins and Diversification of the Mycorrhizal Mutualists.</title>
        <authorList>
            <consortium name="DOE Joint Genome Institute"/>
            <consortium name="Mycorrhizal Genomics Consortium"/>
            <person name="Kohler A."/>
            <person name="Kuo A."/>
            <person name="Nagy L.G."/>
            <person name="Floudas D."/>
            <person name="Copeland A."/>
            <person name="Barry K.W."/>
            <person name="Cichocki N."/>
            <person name="Veneault-Fourrey C."/>
            <person name="LaButti K."/>
            <person name="Lindquist E.A."/>
            <person name="Lipzen A."/>
            <person name="Lundell T."/>
            <person name="Morin E."/>
            <person name="Murat C."/>
            <person name="Riley R."/>
            <person name="Ohm R."/>
            <person name="Sun H."/>
            <person name="Tunlid A."/>
            <person name="Henrissat B."/>
            <person name="Grigoriev I.V."/>
            <person name="Hibbett D.S."/>
            <person name="Martin F."/>
        </authorList>
    </citation>
    <scope>NUCLEOTIDE SEQUENCE [LARGE SCALE GENOMIC DNA]</scope>
    <source>
        <strain evidence="4">ATCC 200175</strain>
    </source>
</reference>
<evidence type="ECO:0000313" key="3">
    <source>
        <dbReference type="EMBL" id="KIJ11465.1"/>
    </source>
</evidence>
<feature type="coiled-coil region" evidence="1">
    <location>
        <begin position="140"/>
        <end position="181"/>
    </location>
</feature>
<name>A0A0C9T6Y6_PAXIN</name>
<dbReference type="Proteomes" id="UP000053647">
    <property type="component" value="Unassembled WGS sequence"/>
</dbReference>
<dbReference type="HOGENOM" id="CLU_483202_0_0_1"/>
<dbReference type="OrthoDB" id="2687005at2759"/>
<feature type="region of interest" description="Disordered" evidence="2">
    <location>
        <begin position="331"/>
        <end position="374"/>
    </location>
</feature>
<keyword evidence="4" id="KW-1185">Reference proteome</keyword>